<protein>
    <submittedName>
        <fullName evidence="1">Uncharacterized protein</fullName>
    </submittedName>
</protein>
<dbReference type="AlphaFoldDB" id="A0A6A4T8Z1"/>
<evidence type="ECO:0000313" key="1">
    <source>
        <dbReference type="EMBL" id="KAF0039531.1"/>
    </source>
</evidence>
<proteinExistence type="predicted"/>
<reference evidence="1 2" key="1">
    <citation type="submission" date="2019-06" db="EMBL/GenBank/DDBJ databases">
        <title>Draft genomes of female and male turbot (Scophthalmus maximus).</title>
        <authorList>
            <person name="Xu H."/>
            <person name="Xu X.-W."/>
            <person name="Shao C."/>
            <person name="Chen S."/>
        </authorList>
    </citation>
    <scope>NUCLEOTIDE SEQUENCE [LARGE SCALE GENOMIC DNA]</scope>
    <source>
        <strain evidence="1">Ysfricsl-2016a</strain>
        <tissue evidence="1">Blood</tissue>
    </source>
</reference>
<gene>
    <name evidence="1" type="ORF">F2P81_007766</name>
</gene>
<accession>A0A6A4T8Z1</accession>
<organism evidence="1 2">
    <name type="scientific">Scophthalmus maximus</name>
    <name type="common">Turbot</name>
    <name type="synonym">Psetta maxima</name>
    <dbReference type="NCBI Taxonomy" id="52904"/>
    <lineage>
        <taxon>Eukaryota</taxon>
        <taxon>Metazoa</taxon>
        <taxon>Chordata</taxon>
        <taxon>Craniata</taxon>
        <taxon>Vertebrata</taxon>
        <taxon>Euteleostomi</taxon>
        <taxon>Actinopterygii</taxon>
        <taxon>Neopterygii</taxon>
        <taxon>Teleostei</taxon>
        <taxon>Neoteleostei</taxon>
        <taxon>Acanthomorphata</taxon>
        <taxon>Carangaria</taxon>
        <taxon>Pleuronectiformes</taxon>
        <taxon>Pleuronectoidei</taxon>
        <taxon>Scophthalmidae</taxon>
        <taxon>Scophthalmus</taxon>
    </lineage>
</organism>
<evidence type="ECO:0000313" key="2">
    <source>
        <dbReference type="Proteomes" id="UP000438429"/>
    </source>
</evidence>
<dbReference type="Proteomes" id="UP000438429">
    <property type="component" value="Unassembled WGS sequence"/>
</dbReference>
<dbReference type="EMBL" id="VEVO01000007">
    <property type="protein sequence ID" value="KAF0039531.1"/>
    <property type="molecule type" value="Genomic_DNA"/>
</dbReference>
<name>A0A6A4T8Z1_SCOMX</name>
<comment type="caution">
    <text evidence="1">The sequence shown here is derived from an EMBL/GenBank/DDBJ whole genome shotgun (WGS) entry which is preliminary data.</text>
</comment>
<sequence length="130" mass="14490">MITPLAAFMIRSLQPPGSVHPSIPSCSAVDSCEGGDILRHKPAGCCSLDPIFPFYIFNPVLSGYIKLHDFRPARLLRLDSGVQLILIPIAKALRCIVRSRYGRSMQSYISYTGDYSIFDSYSCSRFPRNV</sequence>